<evidence type="ECO:0000256" key="2">
    <source>
        <dbReference type="ARBA" id="ARBA00022676"/>
    </source>
</evidence>
<sequence length="297" mass="32405">MATVTVLHLSKASCASFVDSELRSFHSRRRTQNSRNQITAYKGLRSENMVDSLRLLQSNAKATSRQTKKAVRGGASGRPLAVVICGKGMNLVFVGAEMAPWSKTGGLGDVLGGLPPAMALKVGNRVETVGFFHCYKRGVDRVFVDHPMFLAKGTGKEKLERQLAQLEDMFPDKLRAHLKFNVPLAHAIMGGADLLAVTSRFEPCGLIQLQGMRYGICNVVDKDDIEKVVKTVKRAIKVYGTPAFARMIQNGMKQDLSWKGPAKKWEQFLMSLGATGSEPGIDGEEIAPLAIENMATP</sequence>
<dbReference type="Pfam" id="PF08323">
    <property type="entry name" value="Glyco_transf_5"/>
    <property type="match status" value="1"/>
</dbReference>
<keyword evidence="2" id="KW-0328">Glycosyltransferase</keyword>
<accession>A0A445MGT7</accession>
<name>A0A445MGT7_ENSVE</name>
<dbReference type="PANTHER" id="PTHR45825">
    <property type="entry name" value="GRANULE-BOUND STARCH SYNTHASE 1, CHLOROPLASTIC/AMYLOPLASTIC"/>
    <property type="match status" value="1"/>
</dbReference>
<dbReference type="AlphaFoldDB" id="A0A445MGT7"/>
<dbReference type="GO" id="GO:0019252">
    <property type="term" value="P:starch biosynthetic process"/>
    <property type="evidence" value="ECO:0007669"/>
    <property type="project" value="UniProtKB-UniPathway"/>
</dbReference>
<dbReference type="InterPro" id="IPR013534">
    <property type="entry name" value="Starch_synth_cat_dom"/>
</dbReference>
<comment type="pathway">
    <text evidence="1">Glycan biosynthesis; starch biosynthesis.</text>
</comment>
<reference evidence="6" key="1">
    <citation type="journal article" date="2018" name="Data Brief">
        <title>Genome sequence data from 17 accessions of Ensete ventricosum, a staple food crop for millions in Ethiopia.</title>
        <authorList>
            <person name="Yemataw Z."/>
            <person name="Muzemil S."/>
            <person name="Ambachew D."/>
            <person name="Tripathi L."/>
            <person name="Tesfaye K."/>
            <person name="Chala A."/>
            <person name="Farbos A."/>
            <person name="O'Neill P."/>
            <person name="Moore K."/>
            <person name="Grant M."/>
            <person name="Studholme D.J."/>
        </authorList>
    </citation>
    <scope>NUCLEOTIDE SEQUENCE [LARGE SCALE GENOMIC DNA]</scope>
    <source>
        <tissue evidence="6">Leaf</tissue>
    </source>
</reference>
<gene>
    <name evidence="6" type="ORF">BHM03_00024665</name>
</gene>
<keyword evidence="3" id="KW-0808">Transferase</keyword>
<dbReference type="GO" id="GO:0016757">
    <property type="term" value="F:glycosyltransferase activity"/>
    <property type="evidence" value="ECO:0007669"/>
    <property type="project" value="UniProtKB-KW"/>
</dbReference>
<protein>
    <recommendedName>
        <fullName evidence="5">Starch synthase catalytic domain-containing protein</fullName>
    </recommendedName>
</protein>
<evidence type="ECO:0000259" key="5">
    <source>
        <dbReference type="Pfam" id="PF08323"/>
    </source>
</evidence>
<dbReference type="PANTHER" id="PTHR45825:SF3">
    <property type="entry name" value="GRANULE-BOUND STARCH SYNTHASE 1, CHLOROPLASTIC_AMYLOPLASTIC"/>
    <property type="match status" value="1"/>
</dbReference>
<dbReference type="EMBL" id="KV875924">
    <property type="protein sequence ID" value="RZR73460.1"/>
    <property type="molecule type" value="Genomic_DNA"/>
</dbReference>
<dbReference type="SUPFAM" id="SSF53756">
    <property type="entry name" value="UDP-Glycosyltransferase/glycogen phosphorylase"/>
    <property type="match status" value="2"/>
</dbReference>
<evidence type="ECO:0000256" key="3">
    <source>
        <dbReference type="ARBA" id="ARBA00022679"/>
    </source>
</evidence>
<evidence type="ECO:0000256" key="4">
    <source>
        <dbReference type="ARBA" id="ARBA00022922"/>
    </source>
</evidence>
<dbReference type="UniPathway" id="UPA00152"/>
<keyword evidence="4" id="KW-0750">Starch biosynthesis</keyword>
<evidence type="ECO:0000256" key="1">
    <source>
        <dbReference type="ARBA" id="ARBA00004727"/>
    </source>
</evidence>
<feature type="domain" description="Starch synthase catalytic" evidence="5">
    <location>
        <begin position="91"/>
        <end position="126"/>
    </location>
</feature>
<proteinExistence type="predicted"/>
<evidence type="ECO:0000313" key="6">
    <source>
        <dbReference type="EMBL" id="RZR73460.1"/>
    </source>
</evidence>
<dbReference type="Proteomes" id="UP000290560">
    <property type="component" value="Unassembled WGS sequence"/>
</dbReference>
<organism evidence="6">
    <name type="scientific">Ensete ventricosum</name>
    <name type="common">Abyssinian banana</name>
    <name type="synonym">Musa ensete</name>
    <dbReference type="NCBI Taxonomy" id="4639"/>
    <lineage>
        <taxon>Eukaryota</taxon>
        <taxon>Viridiplantae</taxon>
        <taxon>Streptophyta</taxon>
        <taxon>Embryophyta</taxon>
        <taxon>Tracheophyta</taxon>
        <taxon>Spermatophyta</taxon>
        <taxon>Magnoliopsida</taxon>
        <taxon>Liliopsida</taxon>
        <taxon>Zingiberales</taxon>
        <taxon>Musaceae</taxon>
        <taxon>Ensete</taxon>
    </lineage>
</organism>
<dbReference type="Gene3D" id="3.40.50.2000">
    <property type="entry name" value="Glycogen Phosphorylase B"/>
    <property type="match status" value="2"/>
</dbReference>